<keyword evidence="2" id="KW-0732">Signal</keyword>
<dbReference type="InParanoid" id="A0A1X2GZN2"/>
<feature type="compositionally biased region" description="Basic and acidic residues" evidence="1">
    <location>
        <begin position="38"/>
        <end position="50"/>
    </location>
</feature>
<comment type="caution">
    <text evidence="3">The sequence shown here is derived from an EMBL/GenBank/DDBJ whole genome shotgun (WGS) entry which is preliminary data.</text>
</comment>
<sequence length="62" mass="6586">MRFTFISLLLATLISSALSFPLEATTAGSQGGPLSAPHDTESSHAPQEKEPLQIDCKILLTC</sequence>
<evidence type="ECO:0000256" key="1">
    <source>
        <dbReference type="SAM" id="MobiDB-lite"/>
    </source>
</evidence>
<feature type="signal peptide" evidence="2">
    <location>
        <begin position="1"/>
        <end position="19"/>
    </location>
</feature>
<keyword evidence="4" id="KW-1185">Reference proteome</keyword>
<feature type="chain" id="PRO_5012371803" evidence="2">
    <location>
        <begin position="20"/>
        <end position="62"/>
    </location>
</feature>
<evidence type="ECO:0000256" key="2">
    <source>
        <dbReference type="SAM" id="SignalP"/>
    </source>
</evidence>
<name>A0A1X2GZN2_SYNRA</name>
<dbReference type="AlphaFoldDB" id="A0A1X2GZN2"/>
<evidence type="ECO:0000313" key="4">
    <source>
        <dbReference type="Proteomes" id="UP000242180"/>
    </source>
</evidence>
<dbReference type="EMBL" id="MCGN01000013">
    <property type="protein sequence ID" value="ORY89912.1"/>
    <property type="molecule type" value="Genomic_DNA"/>
</dbReference>
<organism evidence="3 4">
    <name type="scientific">Syncephalastrum racemosum</name>
    <name type="common">Filamentous fungus</name>
    <dbReference type="NCBI Taxonomy" id="13706"/>
    <lineage>
        <taxon>Eukaryota</taxon>
        <taxon>Fungi</taxon>
        <taxon>Fungi incertae sedis</taxon>
        <taxon>Mucoromycota</taxon>
        <taxon>Mucoromycotina</taxon>
        <taxon>Mucoromycetes</taxon>
        <taxon>Mucorales</taxon>
        <taxon>Syncephalastraceae</taxon>
        <taxon>Syncephalastrum</taxon>
    </lineage>
</organism>
<gene>
    <name evidence="3" type="ORF">BCR43DRAFT_118482</name>
</gene>
<reference evidence="3 4" key="1">
    <citation type="submission" date="2016-07" db="EMBL/GenBank/DDBJ databases">
        <title>Pervasive Adenine N6-methylation of Active Genes in Fungi.</title>
        <authorList>
            <consortium name="DOE Joint Genome Institute"/>
            <person name="Mondo S.J."/>
            <person name="Dannebaum R.O."/>
            <person name="Kuo R.C."/>
            <person name="Labutti K."/>
            <person name="Haridas S."/>
            <person name="Kuo A."/>
            <person name="Salamov A."/>
            <person name="Ahrendt S.R."/>
            <person name="Lipzen A."/>
            <person name="Sullivan W."/>
            <person name="Andreopoulos W.B."/>
            <person name="Clum A."/>
            <person name="Lindquist E."/>
            <person name="Daum C."/>
            <person name="Ramamoorthy G.K."/>
            <person name="Gryganskyi A."/>
            <person name="Culley D."/>
            <person name="Magnuson J.K."/>
            <person name="James T.Y."/>
            <person name="O'Malley M.A."/>
            <person name="Stajich J.E."/>
            <person name="Spatafora J.W."/>
            <person name="Visel A."/>
            <person name="Grigoriev I.V."/>
        </authorList>
    </citation>
    <scope>NUCLEOTIDE SEQUENCE [LARGE SCALE GENOMIC DNA]</scope>
    <source>
        <strain evidence="3 4">NRRL 2496</strain>
    </source>
</reference>
<dbReference type="Proteomes" id="UP000242180">
    <property type="component" value="Unassembled WGS sequence"/>
</dbReference>
<proteinExistence type="predicted"/>
<accession>A0A1X2GZN2</accession>
<feature type="region of interest" description="Disordered" evidence="1">
    <location>
        <begin position="25"/>
        <end position="50"/>
    </location>
</feature>
<protein>
    <submittedName>
        <fullName evidence="3">Uncharacterized protein</fullName>
    </submittedName>
</protein>
<evidence type="ECO:0000313" key="3">
    <source>
        <dbReference type="EMBL" id="ORY89912.1"/>
    </source>
</evidence>